<gene>
    <name evidence="2" type="ORF">PHACT_14640</name>
</gene>
<comment type="caution">
    <text evidence="2">The sequence shown here is derived from an EMBL/GenBank/DDBJ whole genome shotgun (WGS) entry which is preliminary data.</text>
</comment>
<reference evidence="3" key="1">
    <citation type="submission" date="2016-07" db="EMBL/GenBank/DDBJ databases">
        <authorList>
            <person name="Florea S."/>
            <person name="Webb J.S."/>
            <person name="Jaromczyk J."/>
            <person name="Schardl C.L."/>
        </authorList>
    </citation>
    <scope>NUCLEOTIDE SEQUENCE [LARGE SCALE GENOMIC DNA]</scope>
    <source>
        <strain evidence="3">KCTC 42131</strain>
    </source>
</reference>
<evidence type="ECO:0000259" key="1">
    <source>
        <dbReference type="Pfam" id="PF13336"/>
    </source>
</evidence>
<dbReference type="PANTHER" id="PTHR21432:SF20">
    <property type="entry name" value="ACETYL-COA HYDROLASE"/>
    <property type="match status" value="1"/>
</dbReference>
<keyword evidence="3" id="KW-1185">Reference proteome</keyword>
<dbReference type="AlphaFoldDB" id="A0A1E8CFW6"/>
<evidence type="ECO:0000313" key="3">
    <source>
        <dbReference type="Proteomes" id="UP000175669"/>
    </source>
</evidence>
<accession>A0A1E8CFW6</accession>
<dbReference type="Proteomes" id="UP000175669">
    <property type="component" value="Unassembled WGS sequence"/>
</dbReference>
<dbReference type="Gene3D" id="3.40.1080.20">
    <property type="entry name" value="Acetyl-CoA hydrolase/transferase C-terminal domain"/>
    <property type="match status" value="1"/>
</dbReference>
<sequence>MRVTDVDAAVQAIIDRVGNRIVLGLPLGVGKPVRLANALYQRACKQADLNLHIVTGLSLLVPKAGSSMEKRFLEPFTQRLFGNVPTLDYVRDAASGNLPDNVKVSEFFFQAGSFVSQSQQQRDYVCSNYTHAVRDLMAQGLNVVAQMVAPDPEAINNADNELLSLSSNPDLTLDLIPLLRQREADGTPIALVAEINAALPFMGHHAAVSAETFDVVLHDATGAYPLFSVPQTSVSEQDHLIGFYASTLLRDGGTLQVGIGSLGTALVHSTILRHSHNADWVRLYHQLDIDRRCPGVSECGGSGPFVKGLYGCSEMMMEGFLDLMEAGILTRNVYEDAALQEAINSDDNDALTDLSAGSPGVVMHGGFFLGSRAFYDRLHKLTPAQRELICMTSVNFTNDLFDHRYGNQRLKVAQRIHSRFINTALMHTLDGAAISDGLEDGRVISGVGGQYNFVAMAHELADARSIVTLRSTREKNGKVQSNIVFSYGHCTIPRHLRDIVITEYGIADLRGQPDEEVYRRMIAVADARFQPALLAQAKEAGKIAEDFDPPEHWRENTPNRIKHLLAQPENEGLFPAFPFGHDFSAHEMVLARALKKLQGMTTTLPARLTTLLRAVLNTRGVADQDALLARMSLQAPKGINAWIEKRMLIFALTKTSGQGGGATQQTD</sequence>
<dbReference type="InterPro" id="IPR046433">
    <property type="entry name" value="ActCoA_hydro"/>
</dbReference>
<dbReference type="GO" id="GO:0016787">
    <property type="term" value="F:hydrolase activity"/>
    <property type="evidence" value="ECO:0007669"/>
    <property type="project" value="UniProtKB-KW"/>
</dbReference>
<dbReference type="InterPro" id="IPR026888">
    <property type="entry name" value="AcetylCoA_hyd_C"/>
</dbReference>
<dbReference type="GO" id="GO:0008775">
    <property type="term" value="F:acetate CoA-transferase activity"/>
    <property type="evidence" value="ECO:0007669"/>
    <property type="project" value="InterPro"/>
</dbReference>
<feature type="domain" description="Acetyl-CoA hydrolase/transferase C-terminal" evidence="1">
    <location>
        <begin position="370"/>
        <end position="537"/>
    </location>
</feature>
<evidence type="ECO:0000313" key="2">
    <source>
        <dbReference type="EMBL" id="OFE11289.1"/>
    </source>
</evidence>
<dbReference type="STRING" id="1524254.PHACT_14640"/>
<name>A0A1E8CFW6_9GAMM</name>
<dbReference type="Pfam" id="PF13336">
    <property type="entry name" value="AcetylCoA_hyd_C"/>
    <property type="match status" value="1"/>
</dbReference>
<dbReference type="SUPFAM" id="SSF100950">
    <property type="entry name" value="NagB/RpiA/CoA transferase-like"/>
    <property type="match status" value="1"/>
</dbReference>
<dbReference type="GO" id="GO:0006083">
    <property type="term" value="P:acetate metabolic process"/>
    <property type="evidence" value="ECO:0007669"/>
    <property type="project" value="InterPro"/>
</dbReference>
<protein>
    <submittedName>
        <fullName evidence="2">Acetyl-CoA hydrolase</fullName>
    </submittedName>
</protein>
<proteinExistence type="predicted"/>
<dbReference type="EMBL" id="MASR01000003">
    <property type="protein sequence ID" value="OFE11289.1"/>
    <property type="molecule type" value="Genomic_DNA"/>
</dbReference>
<keyword evidence="2" id="KW-0378">Hydrolase</keyword>
<dbReference type="PANTHER" id="PTHR21432">
    <property type="entry name" value="ACETYL-COA HYDROLASE-RELATED"/>
    <property type="match status" value="1"/>
</dbReference>
<organism evidence="2 3">
    <name type="scientific">Pseudohongiella acticola</name>
    <dbReference type="NCBI Taxonomy" id="1524254"/>
    <lineage>
        <taxon>Bacteria</taxon>
        <taxon>Pseudomonadati</taxon>
        <taxon>Pseudomonadota</taxon>
        <taxon>Gammaproteobacteria</taxon>
        <taxon>Pseudomonadales</taxon>
        <taxon>Pseudohongiellaceae</taxon>
        <taxon>Pseudohongiella</taxon>
    </lineage>
</organism>
<dbReference type="InterPro" id="IPR038460">
    <property type="entry name" value="AcetylCoA_hyd_C_sf"/>
</dbReference>
<dbReference type="InterPro" id="IPR037171">
    <property type="entry name" value="NagB/RpiA_transferase-like"/>
</dbReference>